<gene>
    <name evidence="1" type="ORF">ALC62_05461</name>
</gene>
<proteinExistence type="predicted"/>
<organism evidence="1 2">
    <name type="scientific">Cyphomyrmex costatus</name>
    <dbReference type="NCBI Taxonomy" id="456900"/>
    <lineage>
        <taxon>Eukaryota</taxon>
        <taxon>Metazoa</taxon>
        <taxon>Ecdysozoa</taxon>
        <taxon>Arthropoda</taxon>
        <taxon>Hexapoda</taxon>
        <taxon>Insecta</taxon>
        <taxon>Pterygota</taxon>
        <taxon>Neoptera</taxon>
        <taxon>Endopterygota</taxon>
        <taxon>Hymenoptera</taxon>
        <taxon>Apocrita</taxon>
        <taxon>Aculeata</taxon>
        <taxon>Formicoidea</taxon>
        <taxon>Formicidae</taxon>
        <taxon>Myrmicinae</taxon>
        <taxon>Cyphomyrmex</taxon>
    </lineage>
</organism>
<evidence type="ECO:0000313" key="2">
    <source>
        <dbReference type="Proteomes" id="UP000078542"/>
    </source>
</evidence>
<accession>A0A195CUE7</accession>
<evidence type="ECO:0000313" key="1">
    <source>
        <dbReference type="EMBL" id="KYN03764.1"/>
    </source>
</evidence>
<sequence>MSVCRNFGVTKWNLKTFNAARDPAGWTGKKRAESDKVRFEVYGLSCLPAALTEVCVLNSIKIYLPCTSKALECIFFRHIFSQLHIFNAMKCIAYFSSTDATLRLARLPQAYRRREIWLLQAVDIPENVVSSFLTSYTDAIALPRVVFHPVYNSRARNNPLRYGKQVRV</sequence>
<dbReference type="EMBL" id="KQ977305">
    <property type="protein sequence ID" value="KYN03764.1"/>
    <property type="molecule type" value="Genomic_DNA"/>
</dbReference>
<name>A0A195CUE7_9HYME</name>
<dbReference type="Proteomes" id="UP000078542">
    <property type="component" value="Unassembled WGS sequence"/>
</dbReference>
<protein>
    <submittedName>
        <fullName evidence="1">Uncharacterized protein</fullName>
    </submittedName>
</protein>
<dbReference type="AlphaFoldDB" id="A0A195CUE7"/>
<reference evidence="1 2" key="1">
    <citation type="submission" date="2016-03" db="EMBL/GenBank/DDBJ databases">
        <title>Cyphomyrmex costatus WGS genome.</title>
        <authorList>
            <person name="Nygaard S."/>
            <person name="Hu H."/>
            <person name="Boomsma J."/>
            <person name="Zhang G."/>
        </authorList>
    </citation>
    <scope>NUCLEOTIDE SEQUENCE [LARGE SCALE GENOMIC DNA]</scope>
    <source>
        <strain evidence="1">MS0001</strain>
        <tissue evidence="1">Whole body</tissue>
    </source>
</reference>
<keyword evidence="2" id="KW-1185">Reference proteome</keyword>